<gene>
    <name evidence="1" type="ORF">GCM10025866_10620</name>
</gene>
<dbReference type="EMBL" id="AP027731">
    <property type="protein sequence ID" value="BDZ45153.1"/>
    <property type="molecule type" value="Genomic_DNA"/>
</dbReference>
<name>A0ABM8GAD3_9MICO</name>
<dbReference type="Proteomes" id="UP001321498">
    <property type="component" value="Chromosome"/>
</dbReference>
<protein>
    <submittedName>
        <fullName evidence="1">Uncharacterized protein</fullName>
    </submittedName>
</protein>
<proteinExistence type="predicted"/>
<reference evidence="2" key="1">
    <citation type="journal article" date="2019" name="Int. J. Syst. Evol. Microbiol.">
        <title>The Global Catalogue of Microorganisms (GCM) 10K type strain sequencing project: providing services to taxonomists for standard genome sequencing and annotation.</title>
        <authorList>
            <consortium name="The Broad Institute Genomics Platform"/>
            <consortium name="The Broad Institute Genome Sequencing Center for Infectious Disease"/>
            <person name="Wu L."/>
            <person name="Ma J."/>
        </authorList>
    </citation>
    <scope>NUCLEOTIDE SEQUENCE [LARGE SCALE GENOMIC DNA]</scope>
    <source>
        <strain evidence="2">NBRC 108725</strain>
    </source>
</reference>
<evidence type="ECO:0000313" key="1">
    <source>
        <dbReference type="EMBL" id="BDZ45153.1"/>
    </source>
</evidence>
<keyword evidence="2" id="KW-1185">Reference proteome</keyword>
<accession>A0ABM8GAD3</accession>
<sequence length="127" mass="13410">MGWGGINSVWGVGVTDIYSLFYVADLHRLGVRLGIDRFVRVAELIAASSLQMLATPGRTHGYADVGMQPEGISFCPQGVDEGLIGKGDTWGGLGWPYTAGTYGLGEYLAAVDSTSLTNSHLSTTSPQ</sequence>
<evidence type="ECO:0000313" key="2">
    <source>
        <dbReference type="Proteomes" id="UP001321498"/>
    </source>
</evidence>
<organism evidence="1 2">
    <name type="scientific">Naasia aerilata</name>
    <dbReference type="NCBI Taxonomy" id="1162966"/>
    <lineage>
        <taxon>Bacteria</taxon>
        <taxon>Bacillati</taxon>
        <taxon>Actinomycetota</taxon>
        <taxon>Actinomycetes</taxon>
        <taxon>Micrococcales</taxon>
        <taxon>Microbacteriaceae</taxon>
        <taxon>Naasia</taxon>
    </lineage>
</organism>